<gene>
    <name evidence="1" type="ORF">Tco_0600230</name>
</gene>
<accession>A0ABQ4WB35</accession>
<name>A0ABQ4WB35_9ASTR</name>
<comment type="caution">
    <text evidence="1">The sequence shown here is derived from an EMBL/GenBank/DDBJ whole genome shotgun (WGS) entry which is preliminary data.</text>
</comment>
<dbReference type="EMBL" id="BQNB010008492">
    <property type="protein sequence ID" value="GJS50109.1"/>
    <property type="molecule type" value="Genomic_DNA"/>
</dbReference>
<organism evidence="1 2">
    <name type="scientific">Tanacetum coccineum</name>
    <dbReference type="NCBI Taxonomy" id="301880"/>
    <lineage>
        <taxon>Eukaryota</taxon>
        <taxon>Viridiplantae</taxon>
        <taxon>Streptophyta</taxon>
        <taxon>Embryophyta</taxon>
        <taxon>Tracheophyta</taxon>
        <taxon>Spermatophyta</taxon>
        <taxon>Magnoliopsida</taxon>
        <taxon>eudicotyledons</taxon>
        <taxon>Gunneridae</taxon>
        <taxon>Pentapetalae</taxon>
        <taxon>asterids</taxon>
        <taxon>campanulids</taxon>
        <taxon>Asterales</taxon>
        <taxon>Asteraceae</taxon>
        <taxon>Asteroideae</taxon>
        <taxon>Anthemideae</taxon>
        <taxon>Anthemidinae</taxon>
        <taxon>Tanacetum</taxon>
    </lineage>
</organism>
<reference evidence="1" key="1">
    <citation type="journal article" date="2022" name="Int. J. Mol. Sci.">
        <title>Draft Genome of Tanacetum Coccineum: Genomic Comparison of Closely Related Tanacetum-Family Plants.</title>
        <authorList>
            <person name="Yamashiro T."/>
            <person name="Shiraishi A."/>
            <person name="Nakayama K."/>
            <person name="Satake H."/>
        </authorList>
    </citation>
    <scope>NUCLEOTIDE SEQUENCE</scope>
</reference>
<evidence type="ECO:0000313" key="2">
    <source>
        <dbReference type="Proteomes" id="UP001151760"/>
    </source>
</evidence>
<reference evidence="1" key="2">
    <citation type="submission" date="2022-01" db="EMBL/GenBank/DDBJ databases">
        <authorList>
            <person name="Yamashiro T."/>
            <person name="Shiraishi A."/>
            <person name="Satake H."/>
            <person name="Nakayama K."/>
        </authorList>
    </citation>
    <scope>NUCLEOTIDE SEQUENCE</scope>
</reference>
<protein>
    <submittedName>
        <fullName evidence="1">Uncharacterized protein</fullName>
    </submittedName>
</protein>
<evidence type="ECO:0000313" key="1">
    <source>
        <dbReference type="EMBL" id="GJS50109.1"/>
    </source>
</evidence>
<sequence length="95" mass="10734">MTSWLYGGGGILFELKSDSLPHAHAQTTKTYYKHQDSRIKKAQDSKTKTFANSDIKDNSLETKIQGRLLAGFQDDAKYEYVGQDTRSQGDKDDQD</sequence>
<dbReference type="Proteomes" id="UP001151760">
    <property type="component" value="Unassembled WGS sequence"/>
</dbReference>
<proteinExistence type="predicted"/>
<keyword evidence="2" id="KW-1185">Reference proteome</keyword>